<accession>A0A4U0XXH8</accession>
<keyword evidence="3" id="KW-1185">Reference proteome</keyword>
<protein>
    <submittedName>
        <fullName evidence="2">Uncharacterized protein</fullName>
    </submittedName>
</protein>
<reference evidence="2 3" key="1">
    <citation type="submission" date="2017-03" db="EMBL/GenBank/DDBJ databases">
        <title>Genomes of endolithic fungi from Antarctica.</title>
        <authorList>
            <person name="Coleine C."/>
            <person name="Masonjones S."/>
            <person name="Stajich J.E."/>
        </authorList>
    </citation>
    <scope>NUCLEOTIDE SEQUENCE [LARGE SCALE GENOMIC DNA]</scope>
    <source>
        <strain evidence="2 3">CCFEE 5184</strain>
    </source>
</reference>
<sequence>MPPRAKKKRATDSPKQPPGLAEWQPPPAKRSNSLMTLPAELRNHVYEDVLVDSRPIRMFRDNGGRDRSQSTKRKRTPWREPELLAVSKAIRAETSTIYYRGNDFDIEVYLPDIADLCRRIRRLVERYGIRPFRSLRIVIPDADWSELRYGRLLGLLFYQTGLQAGPGVGTGAARAGFKETQVLCTKYVKIEAALRAVIEIGRKSAREGWDQWRMEVEIDRWLEMCLANKDKSSASKAWKSVVKV</sequence>
<name>A0A4U0XXH8_9PEZI</name>
<proteinExistence type="predicted"/>
<gene>
    <name evidence="2" type="ORF">B0A55_02072</name>
</gene>
<dbReference type="OrthoDB" id="62952at2759"/>
<dbReference type="InterPro" id="IPR038883">
    <property type="entry name" value="AN11006-like"/>
</dbReference>
<dbReference type="EMBL" id="NAJQ01000052">
    <property type="protein sequence ID" value="TKA81371.1"/>
    <property type="molecule type" value="Genomic_DNA"/>
</dbReference>
<evidence type="ECO:0000313" key="2">
    <source>
        <dbReference type="EMBL" id="TKA81371.1"/>
    </source>
</evidence>
<comment type="caution">
    <text evidence="2">The sequence shown here is derived from an EMBL/GenBank/DDBJ whole genome shotgun (WGS) entry which is preliminary data.</text>
</comment>
<dbReference type="Proteomes" id="UP000309340">
    <property type="component" value="Unassembled WGS sequence"/>
</dbReference>
<evidence type="ECO:0000256" key="1">
    <source>
        <dbReference type="SAM" id="MobiDB-lite"/>
    </source>
</evidence>
<dbReference type="PANTHER" id="PTHR42085">
    <property type="entry name" value="F-BOX DOMAIN-CONTAINING PROTEIN"/>
    <property type="match status" value="1"/>
</dbReference>
<dbReference type="PANTHER" id="PTHR42085:SF1">
    <property type="entry name" value="F-BOX DOMAIN-CONTAINING PROTEIN"/>
    <property type="match status" value="1"/>
</dbReference>
<evidence type="ECO:0000313" key="3">
    <source>
        <dbReference type="Proteomes" id="UP000309340"/>
    </source>
</evidence>
<feature type="region of interest" description="Disordered" evidence="1">
    <location>
        <begin position="1"/>
        <end position="33"/>
    </location>
</feature>
<organism evidence="2 3">
    <name type="scientific">Friedmanniomyces simplex</name>
    <dbReference type="NCBI Taxonomy" id="329884"/>
    <lineage>
        <taxon>Eukaryota</taxon>
        <taxon>Fungi</taxon>
        <taxon>Dikarya</taxon>
        <taxon>Ascomycota</taxon>
        <taxon>Pezizomycotina</taxon>
        <taxon>Dothideomycetes</taxon>
        <taxon>Dothideomycetidae</taxon>
        <taxon>Mycosphaerellales</taxon>
        <taxon>Teratosphaeriaceae</taxon>
        <taxon>Friedmanniomyces</taxon>
    </lineage>
</organism>
<dbReference type="AlphaFoldDB" id="A0A4U0XXH8"/>